<dbReference type="PANTHER" id="PTHR17985:SF8">
    <property type="entry name" value="TRANSPORT AND GOLGI ORGANIZATION PROTEIN 2 HOMOLOG"/>
    <property type="match status" value="1"/>
</dbReference>
<sequence length="339" mass="36723">MCISFFVLAHKKYKLVLCLNRDEYLDRAATRAHFWAEIGAPAVLAGTDEGRVKAQDSFGTAPSDDTPDIGVSTPRAGGGGGGEKPKPPPTTPAAAAADRTRHGTWAGFNVSTGHFAFLTNFREHPRLINPDALTRGYLVRDFLLADGGDHAEAYVKALHNDQLKYNGFNFVAGSVGAGDKKPEGWYCGNRGGARDAPPMCLTPGVVYGLSNGVLVDGASDWPKVERGKRLLQEVLAEEENTANTHALITQLLTLLADKTTYPDDALPTNMYSHALEQALCPICVDRERTPNAQYGTRLHTVMLVDNENHGWFVEVDRYPRPGTGPGRLDFEFVVGGSSK</sequence>
<dbReference type="GO" id="GO:0005794">
    <property type="term" value="C:Golgi apparatus"/>
    <property type="evidence" value="ECO:0007669"/>
    <property type="project" value="TreeGrafter"/>
</dbReference>
<keyword evidence="3" id="KW-1185">Reference proteome</keyword>
<protein>
    <submittedName>
        <fullName evidence="2">Uncharacterized protein</fullName>
    </submittedName>
</protein>
<gene>
    <name evidence="2" type="ORF">HDU87_005973</name>
</gene>
<dbReference type="PANTHER" id="PTHR17985">
    <property type="entry name" value="SER/THR-RICH PROTEIN T10 IN DGCR REGION"/>
    <property type="match status" value="1"/>
</dbReference>
<evidence type="ECO:0000313" key="3">
    <source>
        <dbReference type="Proteomes" id="UP001212152"/>
    </source>
</evidence>
<evidence type="ECO:0000256" key="1">
    <source>
        <dbReference type="SAM" id="MobiDB-lite"/>
    </source>
</evidence>
<dbReference type="Proteomes" id="UP001212152">
    <property type="component" value="Unassembled WGS sequence"/>
</dbReference>
<dbReference type="EMBL" id="JADGJQ010000005">
    <property type="protein sequence ID" value="KAJ3183857.1"/>
    <property type="molecule type" value="Genomic_DNA"/>
</dbReference>
<feature type="region of interest" description="Disordered" evidence="1">
    <location>
        <begin position="54"/>
        <end position="97"/>
    </location>
</feature>
<dbReference type="AlphaFoldDB" id="A0AAD5TV11"/>
<evidence type="ECO:0000313" key="2">
    <source>
        <dbReference type="EMBL" id="KAJ3183857.1"/>
    </source>
</evidence>
<organism evidence="2 3">
    <name type="scientific">Geranomyces variabilis</name>
    <dbReference type="NCBI Taxonomy" id="109894"/>
    <lineage>
        <taxon>Eukaryota</taxon>
        <taxon>Fungi</taxon>
        <taxon>Fungi incertae sedis</taxon>
        <taxon>Chytridiomycota</taxon>
        <taxon>Chytridiomycota incertae sedis</taxon>
        <taxon>Chytridiomycetes</taxon>
        <taxon>Spizellomycetales</taxon>
        <taxon>Powellomycetaceae</taxon>
        <taxon>Geranomyces</taxon>
    </lineage>
</organism>
<reference evidence="2" key="1">
    <citation type="submission" date="2020-05" db="EMBL/GenBank/DDBJ databases">
        <title>Phylogenomic resolution of chytrid fungi.</title>
        <authorList>
            <person name="Stajich J.E."/>
            <person name="Amses K."/>
            <person name="Simmons R."/>
            <person name="Seto K."/>
            <person name="Myers J."/>
            <person name="Bonds A."/>
            <person name="Quandt C.A."/>
            <person name="Barry K."/>
            <person name="Liu P."/>
            <person name="Grigoriev I."/>
            <person name="Longcore J.E."/>
            <person name="James T.Y."/>
        </authorList>
    </citation>
    <scope>NUCLEOTIDE SEQUENCE</scope>
    <source>
        <strain evidence="2">JEL0379</strain>
    </source>
</reference>
<comment type="caution">
    <text evidence="2">The sequence shown here is derived from an EMBL/GenBank/DDBJ whole genome shotgun (WGS) entry which is preliminary data.</text>
</comment>
<accession>A0AAD5TV11</accession>
<dbReference type="Pfam" id="PF05742">
    <property type="entry name" value="TANGO2"/>
    <property type="match status" value="2"/>
</dbReference>
<dbReference type="GO" id="GO:0007030">
    <property type="term" value="P:Golgi organization"/>
    <property type="evidence" value="ECO:0007669"/>
    <property type="project" value="TreeGrafter"/>
</dbReference>
<dbReference type="InterPro" id="IPR008551">
    <property type="entry name" value="TANGO2"/>
</dbReference>
<proteinExistence type="predicted"/>
<dbReference type="GO" id="GO:0009306">
    <property type="term" value="P:protein secretion"/>
    <property type="evidence" value="ECO:0007669"/>
    <property type="project" value="TreeGrafter"/>
</dbReference>
<name>A0AAD5TV11_9FUNG</name>